<evidence type="ECO:0000256" key="9">
    <source>
        <dbReference type="ARBA" id="ARBA00023306"/>
    </source>
</evidence>
<dbReference type="HOGENOM" id="CLU_033058_3_2_9"/>
<keyword evidence="12" id="KW-0963">Cytoplasm</keyword>
<evidence type="ECO:0000256" key="3">
    <source>
        <dbReference type="ARBA" id="ARBA00013194"/>
    </source>
</evidence>
<comment type="subcellular location">
    <subcellularLocation>
        <location evidence="12">Cytoplasm</location>
    </subcellularLocation>
    <text evidence="12">About half TF is bound to the ribosome near the polypeptide exit tunnel while the other half is free in the cytoplasm.</text>
</comment>
<dbReference type="InterPro" id="IPR008880">
    <property type="entry name" value="Trigger_fac_C"/>
</dbReference>
<dbReference type="InterPro" id="IPR005215">
    <property type="entry name" value="Trig_fac"/>
</dbReference>
<evidence type="ECO:0000256" key="8">
    <source>
        <dbReference type="ARBA" id="ARBA00023235"/>
    </source>
</evidence>
<keyword evidence="6 12" id="KW-0697">Rotamase</keyword>
<evidence type="ECO:0000256" key="12">
    <source>
        <dbReference type="HAMAP-Rule" id="MF_00303"/>
    </source>
</evidence>
<dbReference type="RefSeq" id="WP_021753628.1">
    <property type="nucleotide sequence ID" value="NZ_KI271874.1"/>
</dbReference>
<gene>
    <name evidence="12" type="primary">tig</name>
    <name evidence="16" type="ORF">HMPREF1983_00972</name>
</gene>
<dbReference type="EMBL" id="AWVP01000061">
    <property type="protein sequence ID" value="ERK57750.1"/>
    <property type="molecule type" value="Genomic_DNA"/>
</dbReference>
<keyword evidence="8 12" id="KW-0413">Isomerase</keyword>
<dbReference type="Pfam" id="PF00254">
    <property type="entry name" value="FKBP_C"/>
    <property type="match status" value="1"/>
</dbReference>
<dbReference type="Gene3D" id="1.10.3120.10">
    <property type="entry name" value="Trigger factor, C-terminal domain"/>
    <property type="match status" value="1"/>
</dbReference>
<evidence type="ECO:0000313" key="16">
    <source>
        <dbReference type="EMBL" id="ERK57750.1"/>
    </source>
</evidence>
<name>U2Q4P1_9BACL</name>
<dbReference type="AlphaFoldDB" id="U2Q4P1"/>
<organism evidence="16 17">
    <name type="scientific">Gemella bergeri ATCC 700627</name>
    <dbReference type="NCBI Taxonomy" id="1321820"/>
    <lineage>
        <taxon>Bacteria</taxon>
        <taxon>Bacillati</taxon>
        <taxon>Bacillota</taxon>
        <taxon>Bacilli</taxon>
        <taxon>Bacillales</taxon>
        <taxon>Gemellaceae</taxon>
        <taxon>Gemella</taxon>
    </lineage>
</organism>
<evidence type="ECO:0000256" key="7">
    <source>
        <dbReference type="ARBA" id="ARBA00023186"/>
    </source>
</evidence>
<evidence type="ECO:0000256" key="4">
    <source>
        <dbReference type="ARBA" id="ARBA00016902"/>
    </source>
</evidence>
<keyword evidence="7 12" id="KW-0143">Chaperone</keyword>
<dbReference type="InterPro" id="IPR037041">
    <property type="entry name" value="Trigger_fac_C_sf"/>
</dbReference>
<evidence type="ECO:0000256" key="5">
    <source>
        <dbReference type="ARBA" id="ARBA00022618"/>
    </source>
</evidence>
<keyword evidence="17" id="KW-1185">Reference proteome</keyword>
<evidence type="ECO:0000256" key="14">
    <source>
        <dbReference type="RuleBase" id="RU003914"/>
    </source>
</evidence>
<dbReference type="InterPro" id="IPR027304">
    <property type="entry name" value="Trigger_fact/SurA_dom_sf"/>
</dbReference>
<dbReference type="PIRSF" id="PIRSF003095">
    <property type="entry name" value="Trigger_factor"/>
    <property type="match status" value="1"/>
</dbReference>
<evidence type="ECO:0000259" key="15">
    <source>
        <dbReference type="PROSITE" id="PS50059"/>
    </source>
</evidence>
<evidence type="ECO:0000256" key="11">
    <source>
        <dbReference type="ARBA" id="ARBA00029986"/>
    </source>
</evidence>
<dbReference type="InterPro" id="IPR036611">
    <property type="entry name" value="Trigger_fac_ribosome-bd_sf"/>
</dbReference>
<dbReference type="Gene3D" id="3.30.70.1050">
    <property type="entry name" value="Trigger factor ribosome-binding domain"/>
    <property type="match status" value="1"/>
</dbReference>
<dbReference type="Proteomes" id="UP000016637">
    <property type="component" value="Unassembled WGS sequence"/>
</dbReference>
<dbReference type="SUPFAM" id="SSF109998">
    <property type="entry name" value="Triger factor/SurA peptide-binding domain-like"/>
    <property type="match status" value="1"/>
</dbReference>
<dbReference type="InterPro" id="IPR001179">
    <property type="entry name" value="PPIase_FKBP_dom"/>
</dbReference>
<dbReference type="PATRIC" id="fig|1321820.3.peg.946"/>
<dbReference type="GO" id="GO:0005737">
    <property type="term" value="C:cytoplasm"/>
    <property type="evidence" value="ECO:0007669"/>
    <property type="project" value="UniProtKB-SubCell"/>
</dbReference>
<dbReference type="Pfam" id="PF05697">
    <property type="entry name" value="Trigger_N"/>
    <property type="match status" value="1"/>
</dbReference>
<evidence type="ECO:0000256" key="1">
    <source>
        <dbReference type="ARBA" id="ARBA00000971"/>
    </source>
</evidence>
<evidence type="ECO:0000256" key="13">
    <source>
        <dbReference type="PROSITE-ProRule" id="PRU00277"/>
    </source>
</evidence>
<evidence type="ECO:0000256" key="10">
    <source>
        <dbReference type="ARBA" id="ARBA00024849"/>
    </source>
</evidence>
<dbReference type="SUPFAM" id="SSF102735">
    <property type="entry name" value="Trigger factor ribosome-binding domain"/>
    <property type="match status" value="1"/>
</dbReference>
<protein>
    <recommendedName>
        <fullName evidence="4 12">Trigger factor</fullName>
        <shortName evidence="12">TF</shortName>
        <ecNumber evidence="3 12">5.2.1.8</ecNumber>
    </recommendedName>
    <alternativeName>
        <fullName evidence="11 12">PPIase</fullName>
    </alternativeName>
</protein>
<dbReference type="GO" id="GO:0051301">
    <property type="term" value="P:cell division"/>
    <property type="evidence" value="ECO:0007669"/>
    <property type="project" value="UniProtKB-KW"/>
</dbReference>
<sequence length="424" mass="47468">MSQILNKEDGKVVISFSASKEDFSKGLDRAFAKVVKRVNAPGFRKGKLPRPVFNKMYGEESLYQDAVDAILPAAYTKALEELEVTPLAVPDIDVKEISKENGITFEADVVVKPDVKLGVYKELNIEKETVIITDEDVEQRIKTILGREAEWQIKEGESKKGDIVVIDFKGFVGDEAFEGGEAKGYELELGSGSFIPGFEEQLEGKVAPVDTEVNVTFPENYQVADLAGKAARFEVTIHDVKEKILPELTDEFVKEFSKEAASTVAEYKDKLKEELKLEKEELTEKTHSDKIITTVVENATVNIPEKLIEQEIESMFEQFTGNLSRQGLSFDLYEQLTGKATDSVKEEMKSEAENKIKTSFVLGEIAETENVKVSEEEIDSEVKQLAEMYSMTDEGIRSRISVESLVSELTAKKVIDFLKENNNQ</sequence>
<comment type="catalytic activity">
    <reaction evidence="1 12 13">
        <text>[protein]-peptidylproline (omega=180) = [protein]-peptidylproline (omega=0)</text>
        <dbReference type="Rhea" id="RHEA:16237"/>
        <dbReference type="Rhea" id="RHEA-COMP:10747"/>
        <dbReference type="Rhea" id="RHEA-COMP:10748"/>
        <dbReference type="ChEBI" id="CHEBI:83833"/>
        <dbReference type="ChEBI" id="CHEBI:83834"/>
        <dbReference type="EC" id="5.2.1.8"/>
    </reaction>
</comment>
<dbReference type="GO" id="GO:0015031">
    <property type="term" value="P:protein transport"/>
    <property type="evidence" value="ECO:0007669"/>
    <property type="project" value="UniProtKB-UniRule"/>
</dbReference>
<dbReference type="GO" id="GO:0006457">
    <property type="term" value="P:protein folding"/>
    <property type="evidence" value="ECO:0007669"/>
    <property type="project" value="UniProtKB-UniRule"/>
</dbReference>
<dbReference type="PROSITE" id="PS50059">
    <property type="entry name" value="FKBP_PPIASE"/>
    <property type="match status" value="1"/>
</dbReference>
<comment type="function">
    <text evidence="10 12">Involved in protein export. Acts as a chaperone by maintaining the newly synthesized protein in an open conformation. Functions as a peptidyl-prolyl cis-trans isomerase.</text>
</comment>
<keyword evidence="5 12" id="KW-0132">Cell division</keyword>
<accession>U2Q4P1</accession>
<comment type="domain">
    <text evidence="12">Consists of 3 domains; the N-terminus binds the ribosome, the middle domain has PPIase activity, while the C-terminus has intrinsic chaperone activity on its own.</text>
</comment>
<feature type="domain" description="PPIase FKBP-type" evidence="15">
    <location>
        <begin position="161"/>
        <end position="221"/>
    </location>
</feature>
<dbReference type="HAMAP" id="MF_00303">
    <property type="entry name" value="Trigger_factor_Tig"/>
    <property type="match status" value="1"/>
</dbReference>
<reference evidence="16 17" key="1">
    <citation type="submission" date="2013-08" db="EMBL/GenBank/DDBJ databases">
        <authorList>
            <person name="Weinstock G."/>
            <person name="Sodergren E."/>
            <person name="Wylie T."/>
            <person name="Fulton L."/>
            <person name="Fulton R."/>
            <person name="Fronick C."/>
            <person name="O'Laughlin M."/>
            <person name="Godfrey J."/>
            <person name="Miner T."/>
            <person name="Herter B."/>
            <person name="Appelbaum E."/>
            <person name="Cordes M."/>
            <person name="Lek S."/>
            <person name="Wollam A."/>
            <person name="Pepin K.H."/>
            <person name="Palsikar V.B."/>
            <person name="Mitreva M."/>
            <person name="Wilson R.K."/>
        </authorList>
    </citation>
    <scope>NUCLEOTIDE SEQUENCE [LARGE SCALE GENOMIC DNA]</scope>
    <source>
        <strain evidence="16 17">ATCC 700627</strain>
    </source>
</reference>
<evidence type="ECO:0000256" key="6">
    <source>
        <dbReference type="ARBA" id="ARBA00023110"/>
    </source>
</evidence>
<dbReference type="InterPro" id="IPR008881">
    <property type="entry name" value="Trigger_fac_ribosome-bd_bac"/>
</dbReference>
<dbReference type="SUPFAM" id="SSF54534">
    <property type="entry name" value="FKBP-like"/>
    <property type="match status" value="1"/>
</dbReference>
<dbReference type="GO" id="GO:0003755">
    <property type="term" value="F:peptidyl-prolyl cis-trans isomerase activity"/>
    <property type="evidence" value="ECO:0007669"/>
    <property type="project" value="UniProtKB-UniRule"/>
</dbReference>
<dbReference type="InterPro" id="IPR046357">
    <property type="entry name" value="PPIase_dom_sf"/>
</dbReference>
<dbReference type="eggNOG" id="COG0544">
    <property type="taxonomic scope" value="Bacteria"/>
</dbReference>
<proteinExistence type="inferred from homology"/>
<dbReference type="NCBIfam" id="TIGR00115">
    <property type="entry name" value="tig"/>
    <property type="match status" value="1"/>
</dbReference>
<comment type="similarity">
    <text evidence="2 12 14">Belongs to the FKBP-type PPIase family. Tig subfamily.</text>
</comment>
<dbReference type="Pfam" id="PF05698">
    <property type="entry name" value="Trigger_C"/>
    <property type="match status" value="1"/>
</dbReference>
<dbReference type="FunFam" id="3.10.50.40:FF:000001">
    <property type="entry name" value="Trigger factor"/>
    <property type="match status" value="1"/>
</dbReference>
<dbReference type="EC" id="5.2.1.8" evidence="3 12"/>
<comment type="caution">
    <text evidence="16">The sequence shown here is derived from an EMBL/GenBank/DDBJ whole genome shotgun (WGS) entry which is preliminary data.</text>
</comment>
<dbReference type="Gene3D" id="3.10.50.40">
    <property type="match status" value="1"/>
</dbReference>
<keyword evidence="9 12" id="KW-0131">Cell cycle</keyword>
<evidence type="ECO:0000256" key="2">
    <source>
        <dbReference type="ARBA" id="ARBA00005464"/>
    </source>
</evidence>
<evidence type="ECO:0000313" key="17">
    <source>
        <dbReference type="Proteomes" id="UP000016637"/>
    </source>
</evidence>